<proteinExistence type="inferred from homology"/>
<comment type="similarity">
    <text evidence="1">Belongs to the sorting nexin family.</text>
</comment>
<feature type="compositionally biased region" description="Polar residues" evidence="2">
    <location>
        <begin position="299"/>
        <end position="315"/>
    </location>
</feature>
<sequence length="1498" mass="170680">MVSHKLIFVTVLLLCLSYSFLYVYTSVCIFGITLVTTYICYTLNTRLRLENYLKYLKIPNFIGGASKTNDHTHQQQPTSANRKHDGLRSFPKPIAKILDRYITSILRDFVESWYLYLGPDEKDFLEETRIVIEHITVELHQSLKDLSLPNVTVNLINVFQKHIKTFDECQAIVHKKYPNLREEDFAPLISELYEEAVVPHVATQSKGSELDYLKTLIDMLLQKYVPAETFSCLSGRFLLREILAIQCLEPLVQIFTDPHFVNEVIIDVLEPSLPLPVILKQWEDAYKEIESEELENDQSRTMENVDISSPETNYESTHEHLIKAKTPPKKTSGKVRNRKSHTRPKAKKQSKKIFNMNDSSGDDSDIDQTKNMFRFDKLDMKTSYPVYGSTSARDHERTKKGKLDLKLSQGIEEIEPIDSGRAPSLAHSEHDHDVTDSPVKEKGGWAVCPPSRDQIFRHPSFYGMPLKQDELAEQLKARVSSVPEFSAAMLRQMSTINCIDPCLRGDRTISCSSMDMHIEGMKARNFTQSIDGSVTMNFGRKSQVPPSVNPSTTTAVTPKSIENKKEEDEIVRVHKSGEEGAFYEIAPSCPTCIEMTYLASPFQNERAQVVFTEKELKEREKRENERRKTVRINIGTPKFYEHECGLYSEHFCNAEADTESYTVDPLALDNSLAPCSEPIDISDHSVSSGTLLASGETFEESEKVPTEEGESSSFDNISDVSFASRSDLSLDTSLDYEIVPTSRVSKNRVRKLSHAASVQTFKTALEGSVLDEHTRLRSSSSNSLDLAQRKSTIDKQFLQFFKKGIQKFPSKKRKSKQTTSQRNEKIQNIRKKIRGKLLTKKGKLTRVEDDELKIESSSISTSPTKFNSLPEYPSSIHTHWRDPKDLVEEEGLEVEEEEEVFQSNIDPSMVVDPLSKEIAVTDKDLPIDSKSVKSVESKGSKENAMFAGMVDPTTAVAVSGANGAQDPSYYIPIFEGEVIMPHPSKLPAAWLYPIQMISIPSTEVATEKGWEPGINKYTLYGIHYDIRIWPDQYQKQLVSNTNSENKEESVPLIREIKRRYREFLFLHNRLTHRLSKDMKGILRPNRRYAMPFGRMDPDVIEGRRKILETYLVSLVSRPELCNSREFKDFLGSEEYDDVISLKNKKKKQVYKSKAKRIVSEVKQEHALHVGQKETVDRLGMNSPYFIHGYVVPRMFGYAEDDAVDKHSKLVLSHFVLNYPLFKNHKHHPSVRYESAQAPTYFQTSPAVNCSLDNSGRTTPEPSHPLGPRTDGDGAEVPDLIHSETVLKANLINEKGADPKRQHGAINPSIAAKFSEELAAKLHQEREELASRIAHEKSLYQSSWPLTDAVLAIACQILRGYKSWLSFERVQQAILFSLGGVIEWLINRELDEAVMKERCYKYLNDLYNVIWDEHDVLRSEKPKPTTEEKRNTKEKCLQRLMDFIPSFVRMSIGTPAYKGCCTKLVKSLQYERINKHILYAALEVILQELAPECSHGVNK</sequence>
<evidence type="ECO:0000313" key="6">
    <source>
        <dbReference type="Proteomes" id="UP000594262"/>
    </source>
</evidence>
<dbReference type="EnsemblMetazoa" id="CLYHEMT003353.1">
    <property type="protein sequence ID" value="CLYHEMP003353.1"/>
    <property type="gene ID" value="CLYHEMG003353"/>
</dbReference>
<dbReference type="InterPro" id="IPR001683">
    <property type="entry name" value="PX_dom"/>
</dbReference>
<dbReference type="SMART" id="SM00312">
    <property type="entry name" value="PX"/>
    <property type="match status" value="1"/>
</dbReference>
<evidence type="ECO:0000256" key="2">
    <source>
        <dbReference type="SAM" id="MobiDB-lite"/>
    </source>
</evidence>
<feature type="region of interest" description="Disordered" evidence="2">
    <location>
        <begin position="67"/>
        <end position="86"/>
    </location>
</feature>
<feature type="compositionally biased region" description="Polar residues" evidence="2">
    <location>
        <begin position="1246"/>
        <end position="1260"/>
    </location>
</feature>
<name>A0A7M5URJ2_9CNID</name>
<evidence type="ECO:0000259" key="3">
    <source>
        <dbReference type="PROSITE" id="PS50195"/>
    </source>
</evidence>
<evidence type="ECO:0000259" key="4">
    <source>
        <dbReference type="PROSITE" id="PS51207"/>
    </source>
</evidence>
<dbReference type="OrthoDB" id="5772781at2759"/>
<dbReference type="PROSITE" id="PS50195">
    <property type="entry name" value="PX"/>
    <property type="match status" value="1"/>
</dbReference>
<feature type="domain" description="PXA" evidence="4">
    <location>
        <begin position="91"/>
        <end position="273"/>
    </location>
</feature>
<dbReference type="PANTHER" id="PTHR22775:SF3">
    <property type="entry name" value="SORTING NEXIN-13"/>
    <property type="match status" value="1"/>
</dbReference>
<feature type="region of interest" description="Disordered" evidence="2">
    <location>
        <begin position="421"/>
        <end position="445"/>
    </location>
</feature>
<dbReference type="Pfam" id="PF00787">
    <property type="entry name" value="PX"/>
    <property type="match status" value="1"/>
</dbReference>
<feature type="region of interest" description="Disordered" evidence="2">
    <location>
        <begin position="808"/>
        <end position="828"/>
    </location>
</feature>
<feature type="region of interest" description="Disordered" evidence="2">
    <location>
        <begin position="1246"/>
        <end position="1274"/>
    </location>
</feature>
<dbReference type="Proteomes" id="UP000594262">
    <property type="component" value="Unplaced"/>
</dbReference>
<dbReference type="PROSITE" id="PS51207">
    <property type="entry name" value="PXA"/>
    <property type="match status" value="1"/>
</dbReference>
<accession>A0A7M5URJ2</accession>
<dbReference type="SUPFAM" id="SSF64268">
    <property type="entry name" value="PX domain"/>
    <property type="match status" value="1"/>
</dbReference>
<dbReference type="SMART" id="SM00313">
    <property type="entry name" value="PXA"/>
    <property type="match status" value="1"/>
</dbReference>
<feature type="region of interest" description="Disordered" evidence="2">
    <location>
        <begin position="695"/>
        <end position="716"/>
    </location>
</feature>
<dbReference type="InterPro" id="IPR036871">
    <property type="entry name" value="PX_dom_sf"/>
</dbReference>
<evidence type="ECO:0000313" key="5">
    <source>
        <dbReference type="EnsemblMetazoa" id="CLYHEMP003353.1"/>
    </source>
</evidence>
<dbReference type="GO" id="GO:0035091">
    <property type="term" value="F:phosphatidylinositol binding"/>
    <property type="evidence" value="ECO:0007669"/>
    <property type="project" value="InterPro"/>
</dbReference>
<reference evidence="5" key="1">
    <citation type="submission" date="2021-01" db="UniProtKB">
        <authorList>
            <consortium name="EnsemblMetazoa"/>
        </authorList>
    </citation>
    <scope>IDENTIFICATION</scope>
</reference>
<dbReference type="InterPro" id="IPR003114">
    <property type="entry name" value="Phox_assoc"/>
</dbReference>
<feature type="domain" description="PX" evidence="3">
    <location>
        <begin position="998"/>
        <end position="1137"/>
    </location>
</feature>
<dbReference type="PANTHER" id="PTHR22775">
    <property type="entry name" value="SORTING NEXIN"/>
    <property type="match status" value="1"/>
</dbReference>
<dbReference type="InterPro" id="IPR013937">
    <property type="entry name" value="Sorting_nexin_C"/>
</dbReference>
<evidence type="ECO:0000256" key="1">
    <source>
        <dbReference type="ARBA" id="ARBA00010883"/>
    </source>
</evidence>
<dbReference type="Pfam" id="PF02194">
    <property type="entry name" value="PXA"/>
    <property type="match status" value="1"/>
</dbReference>
<evidence type="ECO:0008006" key="7">
    <source>
        <dbReference type="Google" id="ProtNLM"/>
    </source>
</evidence>
<keyword evidence="6" id="KW-1185">Reference proteome</keyword>
<organism evidence="5 6">
    <name type="scientific">Clytia hemisphaerica</name>
    <dbReference type="NCBI Taxonomy" id="252671"/>
    <lineage>
        <taxon>Eukaryota</taxon>
        <taxon>Metazoa</taxon>
        <taxon>Cnidaria</taxon>
        <taxon>Hydrozoa</taxon>
        <taxon>Hydroidolina</taxon>
        <taxon>Leptothecata</taxon>
        <taxon>Obeliida</taxon>
        <taxon>Clytiidae</taxon>
        <taxon>Clytia</taxon>
    </lineage>
</organism>
<feature type="region of interest" description="Disordered" evidence="2">
    <location>
        <begin position="292"/>
        <end position="365"/>
    </location>
</feature>
<feature type="compositionally biased region" description="Basic residues" evidence="2">
    <location>
        <begin position="326"/>
        <end position="351"/>
    </location>
</feature>
<dbReference type="Gene3D" id="3.30.1520.10">
    <property type="entry name" value="Phox-like domain"/>
    <property type="match status" value="1"/>
</dbReference>
<feature type="compositionally biased region" description="Basic and acidic residues" evidence="2">
    <location>
        <begin position="427"/>
        <end position="443"/>
    </location>
</feature>
<dbReference type="Pfam" id="PF08628">
    <property type="entry name" value="Nexin_C"/>
    <property type="match status" value="1"/>
</dbReference>
<protein>
    <recommendedName>
        <fullName evidence="7">Sorting nexin-19</fullName>
    </recommendedName>
</protein>